<feature type="region of interest" description="Disordered" evidence="1">
    <location>
        <begin position="117"/>
        <end position="170"/>
    </location>
</feature>
<comment type="caution">
    <text evidence="2">The sequence shown here is derived from an EMBL/GenBank/DDBJ whole genome shotgun (WGS) entry which is preliminary data.</text>
</comment>
<name>A0A317FK15_9PROT</name>
<accession>A0A317FK15</accession>
<evidence type="ECO:0000256" key="1">
    <source>
        <dbReference type="SAM" id="MobiDB-lite"/>
    </source>
</evidence>
<sequence length="170" mass="18334">MATTQREERALLGHDAYKLIEPSHYPALGALSGEELRTLATRLREQHAKARDLIREGKRAKRGKGDARAAATAEAGKATRRKQVYAAALKRVNARFDEIDHERKRAAHRAALKAALARKQATRAAHPQGGFSAGKGMRASPSGKGRGGVNPSRIGSVSQQNKAAQARRDG</sequence>
<protein>
    <submittedName>
        <fullName evidence="2">Uncharacterized protein</fullName>
    </submittedName>
</protein>
<evidence type="ECO:0000313" key="3">
    <source>
        <dbReference type="Proteomes" id="UP000245765"/>
    </source>
</evidence>
<evidence type="ECO:0000313" key="2">
    <source>
        <dbReference type="EMBL" id="PWS37936.1"/>
    </source>
</evidence>
<keyword evidence="3" id="KW-1185">Reference proteome</keyword>
<dbReference type="RefSeq" id="WP_109868558.1">
    <property type="nucleotide sequence ID" value="NZ_QGNA01000001.1"/>
</dbReference>
<dbReference type="Proteomes" id="UP000245765">
    <property type="component" value="Unassembled WGS sequence"/>
</dbReference>
<dbReference type="OrthoDB" id="7210901at2"/>
<gene>
    <name evidence="2" type="ORF">DFH01_01055</name>
</gene>
<reference evidence="3" key="1">
    <citation type="submission" date="2018-05" db="EMBL/GenBank/DDBJ databases">
        <authorList>
            <person name="Du Z."/>
            <person name="Wang X."/>
        </authorList>
    </citation>
    <scope>NUCLEOTIDE SEQUENCE [LARGE SCALE GENOMIC DNA]</scope>
    <source>
        <strain evidence="3">CQN31</strain>
    </source>
</reference>
<organism evidence="2 3">
    <name type="scientific">Falsiroseomonas bella</name>
    <dbReference type="NCBI Taxonomy" id="2184016"/>
    <lineage>
        <taxon>Bacteria</taxon>
        <taxon>Pseudomonadati</taxon>
        <taxon>Pseudomonadota</taxon>
        <taxon>Alphaproteobacteria</taxon>
        <taxon>Acetobacterales</taxon>
        <taxon>Roseomonadaceae</taxon>
        <taxon>Falsiroseomonas</taxon>
    </lineage>
</organism>
<dbReference type="EMBL" id="QGNA01000001">
    <property type="protein sequence ID" value="PWS37936.1"/>
    <property type="molecule type" value="Genomic_DNA"/>
</dbReference>
<dbReference type="AlphaFoldDB" id="A0A317FK15"/>
<feature type="compositionally biased region" description="Polar residues" evidence="1">
    <location>
        <begin position="153"/>
        <end position="163"/>
    </location>
</feature>
<proteinExistence type="predicted"/>
<feature type="compositionally biased region" description="Low complexity" evidence="1">
    <location>
        <begin position="117"/>
        <end position="126"/>
    </location>
</feature>